<dbReference type="OrthoDB" id="427280at2759"/>
<dbReference type="EMBL" id="LODT01000028">
    <property type="protein sequence ID" value="KYQ92981.1"/>
    <property type="molecule type" value="Genomic_DNA"/>
</dbReference>
<keyword evidence="2 5" id="KW-0732">Signal</keyword>
<evidence type="ECO:0000256" key="2">
    <source>
        <dbReference type="ARBA" id="ARBA00022729"/>
    </source>
</evidence>
<feature type="domain" description="Thioredoxin" evidence="6">
    <location>
        <begin position="19"/>
        <end position="133"/>
    </location>
</feature>
<comment type="caution">
    <text evidence="7">The sequence shown here is derived from an EMBL/GenBank/DDBJ whole genome shotgun (WGS) entry which is preliminary data.</text>
</comment>
<evidence type="ECO:0000256" key="4">
    <source>
        <dbReference type="SAM" id="Phobius"/>
    </source>
</evidence>
<feature type="signal peptide" evidence="5">
    <location>
        <begin position="1"/>
        <end position="18"/>
    </location>
</feature>
<sequence length="284" mass="33166">MKLQSILILLILILVSVGINKGHEADDSFHVFDLDSSNIDRYLTAGGSWVLKFYAPWCKHSIQFQDTFEQLAKMLKGHVNFGQIDCVNDPALLYRFGIKAYPTVKLLHQGKLYEFQGERSVNNIVQFLQSDYLESSVMAYPELPAEYEKVEQAPEEIHEEQTELTEEQKVYIEQQRQEMLVRQQQLREQYLKEEEEMQKQKQEKKQERLAKKLKNPKTKKEYEDEVPKYKLDVGEHSIKNGTLPIIETLRESKVVYIAIGGMLTAFILMAKKRLTKKSKFMKIA</sequence>
<proteinExistence type="inferred from homology"/>
<dbReference type="InParanoid" id="A0A151ZG83"/>
<organism evidence="7 8">
    <name type="scientific">Tieghemostelium lacteum</name>
    <name type="common">Slime mold</name>
    <name type="synonym">Dictyostelium lacteum</name>
    <dbReference type="NCBI Taxonomy" id="361077"/>
    <lineage>
        <taxon>Eukaryota</taxon>
        <taxon>Amoebozoa</taxon>
        <taxon>Evosea</taxon>
        <taxon>Eumycetozoa</taxon>
        <taxon>Dictyostelia</taxon>
        <taxon>Dictyosteliales</taxon>
        <taxon>Raperosteliaceae</taxon>
        <taxon>Tieghemostelium</taxon>
    </lineage>
</organism>
<dbReference type="InterPro" id="IPR013766">
    <property type="entry name" value="Thioredoxin_domain"/>
</dbReference>
<evidence type="ECO:0000256" key="3">
    <source>
        <dbReference type="SAM" id="MobiDB-lite"/>
    </source>
</evidence>
<dbReference type="GO" id="GO:0003756">
    <property type="term" value="F:protein disulfide isomerase activity"/>
    <property type="evidence" value="ECO:0007669"/>
    <property type="project" value="TreeGrafter"/>
</dbReference>
<protein>
    <submittedName>
        <fullName evidence="7">Thioredoxin-like protein</fullName>
    </submittedName>
</protein>
<name>A0A151ZG83_TIELA</name>
<dbReference type="PROSITE" id="PS51352">
    <property type="entry name" value="THIOREDOXIN_2"/>
    <property type="match status" value="1"/>
</dbReference>
<dbReference type="CDD" id="cd02961">
    <property type="entry name" value="PDI_a_family"/>
    <property type="match status" value="1"/>
</dbReference>
<dbReference type="OMA" id="QHLGQDK"/>
<keyword evidence="4" id="KW-1133">Transmembrane helix</keyword>
<dbReference type="Pfam" id="PF00085">
    <property type="entry name" value="Thioredoxin"/>
    <property type="match status" value="1"/>
</dbReference>
<keyword evidence="4" id="KW-0812">Transmembrane</keyword>
<gene>
    <name evidence="7" type="ORF">DLAC_05584</name>
</gene>
<evidence type="ECO:0000259" key="6">
    <source>
        <dbReference type="PROSITE" id="PS51352"/>
    </source>
</evidence>
<evidence type="ECO:0000313" key="7">
    <source>
        <dbReference type="EMBL" id="KYQ92981.1"/>
    </source>
</evidence>
<dbReference type="InterPro" id="IPR036249">
    <property type="entry name" value="Thioredoxin-like_sf"/>
</dbReference>
<feature type="chain" id="PRO_5007593262" evidence="5">
    <location>
        <begin position="19"/>
        <end position="284"/>
    </location>
</feature>
<dbReference type="AlphaFoldDB" id="A0A151ZG83"/>
<dbReference type="Proteomes" id="UP000076078">
    <property type="component" value="Unassembled WGS sequence"/>
</dbReference>
<dbReference type="Gene3D" id="3.40.30.10">
    <property type="entry name" value="Glutaredoxin"/>
    <property type="match status" value="1"/>
</dbReference>
<feature type="compositionally biased region" description="Basic and acidic residues" evidence="3">
    <location>
        <begin position="197"/>
        <end position="210"/>
    </location>
</feature>
<evidence type="ECO:0000313" key="8">
    <source>
        <dbReference type="Proteomes" id="UP000076078"/>
    </source>
</evidence>
<dbReference type="PANTHER" id="PTHR45672:SF3">
    <property type="entry name" value="THIOREDOXIN DOMAIN-CONTAINING PROTEIN 5"/>
    <property type="match status" value="1"/>
</dbReference>
<evidence type="ECO:0000256" key="5">
    <source>
        <dbReference type="SAM" id="SignalP"/>
    </source>
</evidence>
<evidence type="ECO:0000256" key="1">
    <source>
        <dbReference type="ARBA" id="ARBA00006347"/>
    </source>
</evidence>
<accession>A0A151ZG83</accession>
<dbReference type="STRING" id="361077.A0A151ZG83"/>
<dbReference type="SUPFAM" id="SSF52833">
    <property type="entry name" value="Thioredoxin-like"/>
    <property type="match status" value="1"/>
</dbReference>
<feature type="region of interest" description="Disordered" evidence="3">
    <location>
        <begin position="197"/>
        <end position="221"/>
    </location>
</feature>
<dbReference type="GO" id="GO:0006457">
    <property type="term" value="P:protein folding"/>
    <property type="evidence" value="ECO:0007669"/>
    <property type="project" value="TreeGrafter"/>
</dbReference>
<dbReference type="GO" id="GO:0005783">
    <property type="term" value="C:endoplasmic reticulum"/>
    <property type="evidence" value="ECO:0007669"/>
    <property type="project" value="TreeGrafter"/>
</dbReference>
<keyword evidence="8" id="KW-1185">Reference proteome</keyword>
<reference evidence="7 8" key="1">
    <citation type="submission" date="2015-12" db="EMBL/GenBank/DDBJ databases">
        <title>Dictyostelia acquired genes for synthesis and detection of signals that induce cell-type specialization by lateral gene transfer from prokaryotes.</title>
        <authorList>
            <person name="Gloeckner G."/>
            <person name="Schaap P."/>
        </authorList>
    </citation>
    <scope>NUCLEOTIDE SEQUENCE [LARGE SCALE GENOMIC DNA]</scope>
    <source>
        <strain evidence="7 8">TK</strain>
    </source>
</reference>
<feature type="transmembrane region" description="Helical" evidence="4">
    <location>
        <begin position="254"/>
        <end position="270"/>
    </location>
</feature>
<dbReference type="InterPro" id="IPR051063">
    <property type="entry name" value="PDI"/>
</dbReference>
<comment type="similarity">
    <text evidence="1">Belongs to the protein disulfide isomerase family.</text>
</comment>
<dbReference type="PANTHER" id="PTHR45672">
    <property type="entry name" value="PROTEIN DISULFIDE-ISOMERASE C17H9.14C-RELATED"/>
    <property type="match status" value="1"/>
</dbReference>
<keyword evidence="4" id="KW-0472">Membrane</keyword>